<proteinExistence type="predicted"/>
<dbReference type="SUPFAM" id="SSF53335">
    <property type="entry name" value="S-adenosyl-L-methionine-dependent methyltransferases"/>
    <property type="match status" value="1"/>
</dbReference>
<dbReference type="AlphaFoldDB" id="A0A4R0YX37"/>
<dbReference type="InterPro" id="IPR029063">
    <property type="entry name" value="SAM-dependent_MTases_sf"/>
</dbReference>
<dbReference type="Gene3D" id="3.40.50.150">
    <property type="entry name" value="Vaccinia Virus protein VP39"/>
    <property type="match status" value="1"/>
</dbReference>
<feature type="domain" description="Methyltransferase type 11" evidence="2">
    <location>
        <begin position="54"/>
        <end position="124"/>
    </location>
</feature>
<evidence type="ECO:0000259" key="2">
    <source>
        <dbReference type="Pfam" id="PF08241"/>
    </source>
</evidence>
<comment type="caution">
    <text evidence="3">The sequence shown here is derived from an EMBL/GenBank/DDBJ whole genome shotgun (WGS) entry which is preliminary data.</text>
</comment>
<dbReference type="Pfam" id="PF08241">
    <property type="entry name" value="Methyltransf_11"/>
    <property type="match status" value="1"/>
</dbReference>
<feature type="transmembrane region" description="Helical" evidence="1">
    <location>
        <begin position="168"/>
        <end position="185"/>
    </location>
</feature>
<evidence type="ECO:0000256" key="1">
    <source>
        <dbReference type="SAM" id="Phobius"/>
    </source>
</evidence>
<dbReference type="InterPro" id="IPR013216">
    <property type="entry name" value="Methyltransf_11"/>
</dbReference>
<keyword evidence="1" id="KW-0812">Transmembrane</keyword>
<dbReference type="Proteomes" id="UP000291822">
    <property type="component" value="Unassembled WGS sequence"/>
</dbReference>
<keyword evidence="3" id="KW-0489">Methyltransferase</keyword>
<name>A0A4R0YX37_9GAMM</name>
<feature type="transmembrane region" description="Helical" evidence="1">
    <location>
        <begin position="191"/>
        <end position="213"/>
    </location>
</feature>
<keyword evidence="3" id="KW-0808">Transferase</keyword>
<keyword evidence="1" id="KW-1133">Transmembrane helix</keyword>
<protein>
    <submittedName>
        <fullName evidence="3">Class I SAM-dependent methyltransferase</fullName>
    </submittedName>
</protein>
<dbReference type="RefSeq" id="WP_131409477.1">
    <property type="nucleotide sequence ID" value="NZ_SJTG01000002.1"/>
</dbReference>
<keyword evidence="1" id="KW-0472">Membrane</keyword>
<dbReference type="GO" id="GO:0032259">
    <property type="term" value="P:methylation"/>
    <property type="evidence" value="ECO:0007669"/>
    <property type="project" value="UniProtKB-KW"/>
</dbReference>
<organism evidence="3 4">
    <name type="scientific">Dyella soli</name>
    <dbReference type="NCBI Taxonomy" id="522319"/>
    <lineage>
        <taxon>Bacteria</taxon>
        <taxon>Pseudomonadati</taxon>
        <taxon>Pseudomonadota</taxon>
        <taxon>Gammaproteobacteria</taxon>
        <taxon>Lysobacterales</taxon>
        <taxon>Rhodanobacteraceae</taxon>
        <taxon>Dyella</taxon>
    </lineage>
</organism>
<dbReference type="GO" id="GO:0008757">
    <property type="term" value="F:S-adenosylmethionine-dependent methyltransferase activity"/>
    <property type="evidence" value="ECO:0007669"/>
    <property type="project" value="InterPro"/>
</dbReference>
<gene>
    <name evidence="3" type="ORF">EZM97_19170</name>
</gene>
<reference evidence="3 4" key="1">
    <citation type="submission" date="2019-02" db="EMBL/GenBank/DDBJ databases">
        <title>Dyella amyloliquefaciens sp. nov., isolated from forest soil.</title>
        <authorList>
            <person name="Gao Z.-H."/>
            <person name="Qiu L.-H."/>
        </authorList>
    </citation>
    <scope>NUCLEOTIDE SEQUENCE [LARGE SCALE GENOMIC DNA]</scope>
    <source>
        <strain evidence="3 4">KACC 12747</strain>
    </source>
</reference>
<evidence type="ECO:0000313" key="3">
    <source>
        <dbReference type="EMBL" id="TCI10950.1"/>
    </source>
</evidence>
<accession>A0A4R0YX37</accession>
<sequence>MKWLRSSLGWLKTTPIHPQWLLGRRQVPTGVSEVMGRMLDVGAADQWLKAHCSGAVDYVALDYPATGRDLYGSRPHVFADAASIPFADACFDGVCCLEVLEHVPNPLNVIVEICRVLKPSGRAWVSMPFLYPLHDAPYDFQRFTEYGLRRDAERAGLKVVSITKTGHAIRAAGLLASLAIAGGVYERRGVVGILLLPVAMLAVLVVNLTASLASRLWPDWGPMATGYVMEVRKP</sequence>
<evidence type="ECO:0000313" key="4">
    <source>
        <dbReference type="Proteomes" id="UP000291822"/>
    </source>
</evidence>
<keyword evidence="4" id="KW-1185">Reference proteome</keyword>
<dbReference type="EMBL" id="SJTG01000002">
    <property type="protein sequence ID" value="TCI10950.1"/>
    <property type="molecule type" value="Genomic_DNA"/>
</dbReference>